<dbReference type="Proteomes" id="UP000266389">
    <property type="component" value="Unassembled WGS sequence"/>
</dbReference>
<dbReference type="InterPro" id="IPR003772">
    <property type="entry name" value="YceD"/>
</dbReference>
<protein>
    <submittedName>
        <fullName evidence="1">DUF177 domain-containing protein</fullName>
    </submittedName>
</protein>
<proteinExistence type="predicted"/>
<evidence type="ECO:0000313" key="2">
    <source>
        <dbReference type="Proteomes" id="UP000266389"/>
    </source>
</evidence>
<sequence>MFKRNPLIKIKILHLSQGQHRYEFTHAVTDFQDVALSTTVFSNPVKTTVTVDKGTSDMSVTLCVSTVATLECDRCLAPLHRHISGEYRIFYASSRSVRACNLQDEVRMLGKNDFEIDLTDDVRDTLLLALPMKNVCEPACPPKAGLISFADENSSPLLETEWQRALHQISQKLNLYPNRPKTR</sequence>
<dbReference type="EMBL" id="PHFL01000045">
    <property type="protein sequence ID" value="RFM24159.1"/>
    <property type="molecule type" value="Genomic_DNA"/>
</dbReference>
<name>A0A395M045_9BACT</name>
<reference evidence="1 2" key="1">
    <citation type="journal article" date="2011" name="ISME J.">
        <title>Community ecology of hot spring cyanobacterial mats: predominant populations and their functional potential.</title>
        <authorList>
            <person name="Klatt C.G."/>
            <person name="Wood J.M."/>
            <person name="Rusch D.B."/>
            <person name="Bateson M.M."/>
            <person name="Hamamura N."/>
            <person name="Heidelberg J.F."/>
            <person name="Grossman A.R."/>
            <person name="Bhaya D."/>
            <person name="Cohan F.M."/>
            <person name="Kuhl M."/>
            <person name="Bryant D.A."/>
            <person name="Ward D.M."/>
        </authorList>
    </citation>
    <scope>NUCLEOTIDE SEQUENCE [LARGE SCALE GENOMIC DNA]</scope>
    <source>
        <strain evidence="1">OS</strain>
    </source>
</reference>
<dbReference type="AlphaFoldDB" id="A0A395M045"/>
<accession>A0A395M045</accession>
<organism evidence="1 2">
    <name type="scientific">Candidatus Thermochlorobacter aerophilus</name>
    <dbReference type="NCBI Taxonomy" id="1868324"/>
    <lineage>
        <taxon>Bacteria</taxon>
        <taxon>Pseudomonadati</taxon>
        <taxon>Chlorobiota</taxon>
        <taxon>Chlorobiia</taxon>
        <taxon>Chlorobiales</taxon>
        <taxon>Candidatus Thermochlorobacteriaceae</taxon>
        <taxon>Candidatus Thermochlorobacter</taxon>
    </lineage>
</organism>
<evidence type="ECO:0000313" key="1">
    <source>
        <dbReference type="EMBL" id="RFM24159.1"/>
    </source>
</evidence>
<comment type="caution">
    <text evidence="1">The sequence shown here is derived from an EMBL/GenBank/DDBJ whole genome shotgun (WGS) entry which is preliminary data.</text>
</comment>
<gene>
    <name evidence="1" type="ORF">D0433_06715</name>
</gene>
<dbReference type="Pfam" id="PF02620">
    <property type="entry name" value="YceD"/>
    <property type="match status" value="1"/>
</dbReference>